<keyword evidence="4" id="KW-0547">Nucleotide-binding</keyword>
<keyword evidence="11" id="KW-1185">Reference proteome</keyword>
<evidence type="ECO:0000256" key="2">
    <source>
        <dbReference type="ARBA" id="ARBA00022598"/>
    </source>
</evidence>
<evidence type="ECO:0000256" key="4">
    <source>
        <dbReference type="ARBA" id="ARBA00022741"/>
    </source>
</evidence>
<keyword evidence="2" id="KW-0436">Ligase</keyword>
<evidence type="ECO:0000313" key="11">
    <source>
        <dbReference type="Proteomes" id="UP000268623"/>
    </source>
</evidence>
<comment type="cofactor">
    <cofactor evidence="9">
        <name>Mn(2+)</name>
        <dbReference type="ChEBI" id="CHEBI:29035"/>
    </cofactor>
    <text evidence="9">Binds 2 manganese ions per subunit.</text>
</comment>
<evidence type="ECO:0000256" key="5">
    <source>
        <dbReference type="ARBA" id="ARBA00022800"/>
    </source>
</evidence>
<dbReference type="GO" id="GO:0170057">
    <property type="term" value="F:RNA ligase (GTP) activity"/>
    <property type="evidence" value="ECO:0007669"/>
    <property type="project" value="UniProtKB-EC"/>
</dbReference>
<gene>
    <name evidence="10" type="ORF">D1O30_20000</name>
</gene>
<dbReference type="GO" id="GO:0042245">
    <property type="term" value="P:RNA repair"/>
    <property type="evidence" value="ECO:0007669"/>
    <property type="project" value="UniProtKB-KW"/>
</dbReference>
<name>A0A3M9XKF3_9HYPH</name>
<dbReference type="GO" id="GO:0006396">
    <property type="term" value="P:RNA processing"/>
    <property type="evidence" value="ECO:0007669"/>
    <property type="project" value="InterPro"/>
</dbReference>
<dbReference type="EC" id="6.5.1.8" evidence="1"/>
<evidence type="ECO:0000256" key="1">
    <source>
        <dbReference type="ARBA" id="ARBA00012726"/>
    </source>
</evidence>
<evidence type="ECO:0000256" key="6">
    <source>
        <dbReference type="ARBA" id="ARBA00023134"/>
    </source>
</evidence>
<evidence type="ECO:0000256" key="7">
    <source>
        <dbReference type="ARBA" id="ARBA00023211"/>
    </source>
</evidence>
<proteinExistence type="predicted"/>
<dbReference type="OrthoDB" id="9802323at2"/>
<protein>
    <recommendedName>
        <fullName evidence="1">3'-phosphate/5'-hydroxy nucleic acid ligase</fullName>
        <ecNumber evidence="1">6.5.1.8</ecNumber>
    </recommendedName>
</protein>
<keyword evidence="6" id="KW-0342">GTP-binding</keyword>
<dbReference type="GO" id="GO:0046872">
    <property type="term" value="F:metal ion binding"/>
    <property type="evidence" value="ECO:0007669"/>
    <property type="project" value="UniProtKB-KW"/>
</dbReference>
<comment type="caution">
    <text evidence="10">The sequence shown here is derived from an EMBL/GenBank/DDBJ whole genome shotgun (WGS) entry which is preliminary data.</text>
</comment>
<dbReference type="Pfam" id="PF01139">
    <property type="entry name" value="RtcB"/>
    <property type="match status" value="1"/>
</dbReference>
<dbReference type="GO" id="GO:0005525">
    <property type="term" value="F:GTP binding"/>
    <property type="evidence" value="ECO:0007669"/>
    <property type="project" value="UniProtKB-KW"/>
</dbReference>
<dbReference type="InterPro" id="IPR036025">
    <property type="entry name" value="RtcB-like_sf"/>
</dbReference>
<keyword evidence="3 9" id="KW-0479">Metal-binding</keyword>
<dbReference type="SUPFAM" id="SSF103365">
    <property type="entry name" value="Hypothetical protein PH1602"/>
    <property type="match status" value="1"/>
</dbReference>
<accession>A0A3M9XKF3</accession>
<feature type="binding site" evidence="9">
    <location>
        <position position="50"/>
    </location>
    <ligand>
        <name>Mn(2+)</name>
        <dbReference type="ChEBI" id="CHEBI:29035"/>
        <label>2</label>
    </ligand>
</feature>
<dbReference type="AlphaFoldDB" id="A0A3M9XKF3"/>
<keyword evidence="7 9" id="KW-0464">Manganese</keyword>
<dbReference type="Proteomes" id="UP000268623">
    <property type="component" value="Unassembled WGS sequence"/>
</dbReference>
<evidence type="ECO:0000256" key="9">
    <source>
        <dbReference type="PIRSR" id="PIRSR601233-3"/>
    </source>
</evidence>
<evidence type="ECO:0000313" key="10">
    <source>
        <dbReference type="EMBL" id="RNJ48112.1"/>
    </source>
</evidence>
<evidence type="ECO:0000256" key="3">
    <source>
        <dbReference type="ARBA" id="ARBA00022723"/>
    </source>
</evidence>
<sequence>MLRGLKREEPLPRAKIITPIGSVQVIAEIFDPAIAAAYGPAKDERVVPTHCGSRGLGRQIEPPRRL</sequence>
<evidence type="ECO:0000256" key="8">
    <source>
        <dbReference type="ARBA" id="ARBA00047746"/>
    </source>
</evidence>
<dbReference type="EMBL" id="QWDD01000003">
    <property type="protein sequence ID" value="RNJ48112.1"/>
    <property type="molecule type" value="Genomic_DNA"/>
</dbReference>
<organism evidence="10 11">
    <name type="scientific">Methylocystis hirsuta</name>
    <dbReference type="NCBI Taxonomy" id="369798"/>
    <lineage>
        <taxon>Bacteria</taxon>
        <taxon>Pseudomonadati</taxon>
        <taxon>Pseudomonadota</taxon>
        <taxon>Alphaproteobacteria</taxon>
        <taxon>Hyphomicrobiales</taxon>
        <taxon>Methylocystaceae</taxon>
        <taxon>Methylocystis</taxon>
    </lineage>
</organism>
<dbReference type="InterPro" id="IPR001233">
    <property type="entry name" value="RtcB"/>
</dbReference>
<reference evidence="10 11" key="1">
    <citation type="submission" date="2018-08" db="EMBL/GenBank/DDBJ databases">
        <title>Genome sequence of Methylocystis hirsuta CSC1, a methanotroph able to accumulate PHAs.</title>
        <authorList>
            <person name="Bordel S."/>
            <person name="Rodriguez E."/>
            <person name="Gancedo J."/>
            <person name="Munoz R."/>
        </authorList>
    </citation>
    <scope>NUCLEOTIDE SEQUENCE [LARGE SCALE GENOMIC DNA]</scope>
    <source>
        <strain evidence="10 11">CSC1</strain>
    </source>
</reference>
<comment type="catalytic activity">
    <reaction evidence="8">
        <text>a 3'-end 3'-phospho-ribonucleotide-RNA + a 5'-end dephospho-ribonucleoside-RNA + GTP = a ribonucleotidyl-ribonucleotide-RNA + GMP + diphosphate</text>
        <dbReference type="Rhea" id="RHEA:68076"/>
        <dbReference type="Rhea" id="RHEA-COMP:10463"/>
        <dbReference type="Rhea" id="RHEA-COMP:13936"/>
        <dbReference type="Rhea" id="RHEA-COMP:17355"/>
        <dbReference type="ChEBI" id="CHEBI:33019"/>
        <dbReference type="ChEBI" id="CHEBI:37565"/>
        <dbReference type="ChEBI" id="CHEBI:58115"/>
        <dbReference type="ChEBI" id="CHEBI:83062"/>
        <dbReference type="ChEBI" id="CHEBI:138284"/>
        <dbReference type="ChEBI" id="CHEBI:173118"/>
        <dbReference type="EC" id="6.5.1.8"/>
    </reaction>
</comment>
<keyword evidence="5" id="KW-0692">RNA repair</keyword>
<dbReference type="Gene3D" id="3.90.1860.10">
    <property type="entry name" value="tRNA-splicing ligase RtcB"/>
    <property type="match status" value="1"/>
</dbReference>